<reference evidence="1" key="1">
    <citation type="submission" date="2022-11" db="EMBL/GenBank/DDBJ databases">
        <title>Centuries of genome instability and evolution in soft-shell clam transmissible cancer (bioRxiv).</title>
        <authorList>
            <person name="Hart S.F.M."/>
            <person name="Yonemitsu M.A."/>
            <person name="Giersch R.M."/>
            <person name="Beal B.F."/>
            <person name="Arriagada G."/>
            <person name="Davis B.W."/>
            <person name="Ostrander E.A."/>
            <person name="Goff S.P."/>
            <person name="Metzger M.J."/>
        </authorList>
    </citation>
    <scope>NUCLEOTIDE SEQUENCE</scope>
    <source>
        <strain evidence="1">MELC-2E11</strain>
        <tissue evidence="1">Siphon/mantle</tissue>
    </source>
</reference>
<keyword evidence="2" id="KW-1185">Reference proteome</keyword>
<organism evidence="1 2">
    <name type="scientific">Mya arenaria</name>
    <name type="common">Soft-shell clam</name>
    <dbReference type="NCBI Taxonomy" id="6604"/>
    <lineage>
        <taxon>Eukaryota</taxon>
        <taxon>Metazoa</taxon>
        <taxon>Spiralia</taxon>
        <taxon>Lophotrochozoa</taxon>
        <taxon>Mollusca</taxon>
        <taxon>Bivalvia</taxon>
        <taxon>Autobranchia</taxon>
        <taxon>Heteroconchia</taxon>
        <taxon>Euheterodonta</taxon>
        <taxon>Imparidentia</taxon>
        <taxon>Neoheterodontei</taxon>
        <taxon>Myida</taxon>
        <taxon>Myoidea</taxon>
        <taxon>Myidae</taxon>
        <taxon>Mya</taxon>
    </lineage>
</organism>
<name>A0ABY7FT19_MYAAR</name>
<dbReference type="Proteomes" id="UP001164746">
    <property type="component" value="Chromosome 13"/>
</dbReference>
<protein>
    <recommendedName>
        <fullName evidence="3">Endonuclease/exonuclease/phosphatase domain-containing protein</fullName>
    </recommendedName>
</protein>
<evidence type="ECO:0000313" key="1">
    <source>
        <dbReference type="EMBL" id="WAR24279.1"/>
    </source>
</evidence>
<proteinExistence type="predicted"/>
<feature type="non-terminal residue" evidence="1">
    <location>
        <position position="124"/>
    </location>
</feature>
<evidence type="ECO:0000313" key="2">
    <source>
        <dbReference type="Proteomes" id="UP001164746"/>
    </source>
</evidence>
<dbReference type="EMBL" id="CP111024">
    <property type="protein sequence ID" value="WAR24279.1"/>
    <property type="molecule type" value="Genomic_DNA"/>
</dbReference>
<gene>
    <name evidence="1" type="ORF">MAR_037948</name>
</gene>
<accession>A0ABY7FT19</accession>
<evidence type="ECO:0008006" key="3">
    <source>
        <dbReference type="Google" id="ProtNLM"/>
    </source>
</evidence>
<sequence>RPNTIDKFWDRFETRLERAFAIFSRVVIVGDLNENPLNRNDKLTPTMMAIDLKNSITQPTRRKVWLYKRGNYDQLNNEINEYNWSFIDQNSVDDSCCAFMKDFIDKHIPRKEVTNRPNDILCNT</sequence>